<dbReference type="OrthoDB" id="7832929at2759"/>
<evidence type="ECO:0000313" key="3">
    <source>
        <dbReference type="RefSeq" id="XP_017034076.1"/>
    </source>
</evidence>
<keyword evidence="2" id="KW-1185">Reference proteome</keyword>
<protein>
    <submittedName>
        <fullName evidence="3">Uncharacterized protein Eig71Ej</fullName>
    </submittedName>
</protein>
<keyword evidence="1" id="KW-0732">Signal</keyword>
<accession>A0A6P4JEX5</accession>
<reference evidence="3" key="1">
    <citation type="submission" date="2025-08" db="UniProtKB">
        <authorList>
            <consortium name="RefSeq"/>
        </authorList>
    </citation>
    <scope>IDENTIFICATION</scope>
    <source>
        <strain evidence="3">14028-0561.14</strain>
        <tissue evidence="3">Whole fly</tissue>
    </source>
</reference>
<dbReference type="Proteomes" id="UP001652661">
    <property type="component" value="Chromosome 3L"/>
</dbReference>
<organism evidence="2 3">
    <name type="scientific">Drosophila kikkawai</name>
    <name type="common">Fruit fly</name>
    <dbReference type="NCBI Taxonomy" id="30033"/>
    <lineage>
        <taxon>Eukaryota</taxon>
        <taxon>Metazoa</taxon>
        <taxon>Ecdysozoa</taxon>
        <taxon>Arthropoda</taxon>
        <taxon>Hexapoda</taxon>
        <taxon>Insecta</taxon>
        <taxon>Pterygota</taxon>
        <taxon>Neoptera</taxon>
        <taxon>Endopterygota</taxon>
        <taxon>Diptera</taxon>
        <taxon>Brachycera</taxon>
        <taxon>Muscomorpha</taxon>
        <taxon>Ephydroidea</taxon>
        <taxon>Drosophilidae</taxon>
        <taxon>Drosophila</taxon>
        <taxon>Sophophora</taxon>
    </lineage>
</organism>
<feature type="chain" id="PRO_5027609976" evidence="1">
    <location>
        <begin position="21"/>
        <end position="99"/>
    </location>
</feature>
<dbReference type="InterPro" id="IPR003475">
    <property type="entry name" value="Insect_Unk"/>
</dbReference>
<evidence type="ECO:0000256" key="1">
    <source>
        <dbReference type="SAM" id="SignalP"/>
    </source>
</evidence>
<gene>
    <name evidence="3" type="primary">Eig71Ej</name>
</gene>
<feature type="signal peptide" evidence="1">
    <location>
        <begin position="1"/>
        <end position="20"/>
    </location>
</feature>
<proteinExistence type="predicted"/>
<name>A0A6P4JEX5_DROKI</name>
<sequence length="99" mass="11995">MQWLCLFTLILFLGCYSVEAQRQDCRRIKEQCSSCLRRLVNPKNELEYINRDCREKLRDRWVWRDVRRCDMQIIACENHDQKLDCETVARLAGMRRLIG</sequence>
<dbReference type="RefSeq" id="XP_017034076.1">
    <property type="nucleotide sequence ID" value="XM_017178587.3"/>
</dbReference>
<dbReference type="Pfam" id="PF02448">
    <property type="entry name" value="L71"/>
    <property type="match status" value="1"/>
</dbReference>
<dbReference type="AlphaFoldDB" id="A0A6P4JEX5"/>
<evidence type="ECO:0000313" key="2">
    <source>
        <dbReference type="Proteomes" id="UP001652661"/>
    </source>
</evidence>